<evidence type="ECO:0000256" key="8">
    <source>
        <dbReference type="HAMAP-Rule" id="MF_00222"/>
    </source>
</evidence>
<feature type="binding site" evidence="8">
    <location>
        <begin position="153"/>
        <end position="158"/>
    </location>
    <ligand>
        <name>NADP(+)</name>
        <dbReference type="ChEBI" id="CHEBI:58349"/>
    </ligand>
</feature>
<dbReference type="InterPro" id="IPR011342">
    <property type="entry name" value="Shikimate_DH"/>
</dbReference>
<organism evidence="12 13">
    <name type="scientific">Succinivibrio dextrinosolvens DSM 3072</name>
    <dbReference type="NCBI Taxonomy" id="1123324"/>
    <lineage>
        <taxon>Bacteria</taxon>
        <taxon>Pseudomonadati</taxon>
        <taxon>Pseudomonadota</taxon>
        <taxon>Gammaproteobacteria</taxon>
        <taxon>Aeromonadales</taxon>
        <taxon>Succinivibrionaceae</taxon>
        <taxon>Succinivibrio</taxon>
    </lineage>
</organism>
<dbReference type="Pfam" id="PF18317">
    <property type="entry name" value="SDH_C"/>
    <property type="match status" value="1"/>
</dbReference>
<feature type="binding site" evidence="8">
    <location>
        <position position="239"/>
    </location>
    <ligand>
        <name>NADP(+)</name>
        <dbReference type="ChEBI" id="CHEBI:58349"/>
    </ligand>
</feature>
<feature type="binding site" evidence="8">
    <location>
        <position position="64"/>
    </location>
    <ligand>
        <name>shikimate</name>
        <dbReference type="ChEBI" id="CHEBI:36208"/>
    </ligand>
</feature>
<dbReference type="FunFam" id="3.40.50.10860:FF:000006">
    <property type="entry name" value="Shikimate dehydrogenase (NADP(+))"/>
    <property type="match status" value="1"/>
</dbReference>
<accession>A0A1T4UXV1</accession>
<keyword evidence="4 8" id="KW-0521">NADP</keyword>
<feature type="binding site" evidence="8">
    <location>
        <position position="89"/>
    </location>
    <ligand>
        <name>shikimate</name>
        <dbReference type="ChEBI" id="CHEBI:36208"/>
    </ligand>
</feature>
<evidence type="ECO:0000256" key="7">
    <source>
        <dbReference type="ARBA" id="ARBA00049442"/>
    </source>
</evidence>
<dbReference type="InterPro" id="IPR036291">
    <property type="entry name" value="NAD(P)-bd_dom_sf"/>
</dbReference>
<dbReference type="HAMAP" id="MF_00222">
    <property type="entry name" value="Shikimate_DH_AroE"/>
    <property type="match status" value="1"/>
</dbReference>
<dbReference type="SUPFAM" id="SSF51735">
    <property type="entry name" value="NAD(P)-binding Rossmann-fold domains"/>
    <property type="match status" value="1"/>
</dbReference>
<name>A0A1T4UXV1_9GAMM</name>
<feature type="binding site" evidence="8">
    <location>
        <position position="105"/>
    </location>
    <ligand>
        <name>shikimate</name>
        <dbReference type="ChEBI" id="CHEBI:36208"/>
    </ligand>
</feature>
<feature type="binding site" evidence="8">
    <location>
        <begin position="129"/>
        <end position="133"/>
    </location>
    <ligand>
        <name>NADP(+)</name>
        <dbReference type="ChEBI" id="CHEBI:58349"/>
    </ligand>
</feature>
<feature type="binding site" evidence="8">
    <location>
        <position position="80"/>
    </location>
    <ligand>
        <name>NADP(+)</name>
        <dbReference type="ChEBI" id="CHEBI:58349"/>
    </ligand>
</feature>
<dbReference type="GO" id="GO:0009073">
    <property type="term" value="P:aromatic amino acid family biosynthetic process"/>
    <property type="evidence" value="ECO:0007669"/>
    <property type="project" value="UniProtKB-KW"/>
</dbReference>
<protein>
    <recommendedName>
        <fullName evidence="2 8">Shikimate dehydrogenase (NADP(+))</fullName>
        <shortName evidence="8">SDH</shortName>
        <ecNumber evidence="2 8">1.1.1.25</ecNumber>
    </recommendedName>
</protein>
<dbReference type="PANTHER" id="PTHR21089:SF1">
    <property type="entry name" value="BIFUNCTIONAL 3-DEHYDROQUINATE DEHYDRATASE_SHIKIMATE DEHYDROGENASE, CHLOROPLASTIC"/>
    <property type="match status" value="1"/>
</dbReference>
<keyword evidence="13" id="KW-1185">Reference proteome</keyword>
<dbReference type="InterPro" id="IPR006151">
    <property type="entry name" value="Shikm_DH/Glu-tRNA_Rdtase"/>
</dbReference>
<dbReference type="SUPFAM" id="SSF53223">
    <property type="entry name" value="Aminoacid dehydrogenase-like, N-terminal domain"/>
    <property type="match status" value="1"/>
</dbReference>
<comment type="similarity">
    <text evidence="8">Belongs to the shikimate dehydrogenase family.</text>
</comment>
<feature type="binding site" evidence="8">
    <location>
        <begin position="17"/>
        <end position="19"/>
    </location>
    <ligand>
        <name>shikimate</name>
        <dbReference type="ChEBI" id="CHEBI:36208"/>
    </ligand>
</feature>
<dbReference type="Gene3D" id="3.40.50.10860">
    <property type="entry name" value="Leucine Dehydrogenase, chain A, domain 1"/>
    <property type="match status" value="1"/>
</dbReference>
<dbReference type="STRING" id="83771.SAMN02910357_01131"/>
<evidence type="ECO:0000256" key="3">
    <source>
        <dbReference type="ARBA" id="ARBA00022605"/>
    </source>
</evidence>
<dbReference type="Pfam" id="PF01488">
    <property type="entry name" value="Shikimate_DH"/>
    <property type="match status" value="1"/>
</dbReference>
<dbReference type="Proteomes" id="UP000242432">
    <property type="component" value="Unassembled WGS sequence"/>
</dbReference>
<sequence length="271" mass="29152">MSNTDKYAVLGNPIEHSMSPLLHEFFAEKTSQDLTYGRILVETGTFEKTVRDFFKSGGRGCNVTVPCKLDAYKLADSLSDYAKAAGAVNTLKVMEDGSIYGDNTDGRGLVYDLKRLSCPLAGARILIIGAGGAAKGIMLPIINEDPKEIVIANRTVSKAQALASVYPQKVKGCGFDELEGSFDLIINASSSSLSGDVPPVKDEIIAGAKAVYDLMYSKTAKTAFTEKALSLNVQNVNDGFGMLIGQAILSFELWRGVKPDFDTAIKKFRPC</sequence>
<comment type="subunit">
    <text evidence="8">Homodimer.</text>
</comment>
<evidence type="ECO:0000256" key="6">
    <source>
        <dbReference type="ARBA" id="ARBA00023141"/>
    </source>
</evidence>
<keyword evidence="6 8" id="KW-0057">Aromatic amino acid biosynthesis</keyword>
<evidence type="ECO:0000256" key="2">
    <source>
        <dbReference type="ARBA" id="ARBA00012962"/>
    </source>
</evidence>
<evidence type="ECO:0000259" key="10">
    <source>
        <dbReference type="Pfam" id="PF08501"/>
    </source>
</evidence>
<evidence type="ECO:0000259" key="9">
    <source>
        <dbReference type="Pfam" id="PF01488"/>
    </source>
</evidence>
<feature type="binding site" evidence="8">
    <location>
        <position position="214"/>
    </location>
    <ligand>
        <name>NADP(+)</name>
        <dbReference type="ChEBI" id="CHEBI:58349"/>
    </ligand>
</feature>
<dbReference type="GO" id="GO:0009423">
    <property type="term" value="P:chorismate biosynthetic process"/>
    <property type="evidence" value="ECO:0007669"/>
    <property type="project" value="UniProtKB-UniRule"/>
</dbReference>
<feature type="domain" description="SDH C-terminal" evidence="11">
    <location>
        <begin position="239"/>
        <end position="263"/>
    </location>
</feature>
<evidence type="ECO:0000313" key="13">
    <source>
        <dbReference type="Proteomes" id="UP000242432"/>
    </source>
</evidence>
<dbReference type="CDD" id="cd01065">
    <property type="entry name" value="NAD_bind_Shikimate_DH"/>
    <property type="match status" value="1"/>
</dbReference>
<dbReference type="Gene3D" id="3.40.50.720">
    <property type="entry name" value="NAD(P)-binding Rossmann-like Domain"/>
    <property type="match status" value="1"/>
</dbReference>
<feature type="domain" description="Shikimate dehydrogenase substrate binding N-terminal" evidence="10">
    <location>
        <begin position="9"/>
        <end position="91"/>
    </location>
</feature>
<dbReference type="EMBL" id="FUXX01000002">
    <property type="protein sequence ID" value="SKA57468.1"/>
    <property type="molecule type" value="Genomic_DNA"/>
</dbReference>
<gene>
    <name evidence="8" type="primary">aroE</name>
    <name evidence="12" type="ORF">SAMN02745213_00234</name>
</gene>
<feature type="active site" description="Proton acceptor" evidence="8">
    <location>
        <position position="68"/>
    </location>
</feature>
<evidence type="ECO:0000313" key="12">
    <source>
        <dbReference type="EMBL" id="SKA57468.1"/>
    </source>
</evidence>
<dbReference type="PANTHER" id="PTHR21089">
    <property type="entry name" value="SHIKIMATE DEHYDROGENASE"/>
    <property type="match status" value="1"/>
</dbReference>
<dbReference type="GO" id="GO:0004764">
    <property type="term" value="F:shikimate 3-dehydrogenase (NADP+) activity"/>
    <property type="evidence" value="ECO:0007669"/>
    <property type="project" value="UniProtKB-UniRule"/>
</dbReference>
<dbReference type="InterPro" id="IPR041121">
    <property type="entry name" value="SDH_C"/>
</dbReference>
<dbReference type="NCBIfam" id="TIGR00507">
    <property type="entry name" value="aroE"/>
    <property type="match status" value="1"/>
</dbReference>
<dbReference type="GO" id="GO:0050661">
    <property type="term" value="F:NADP binding"/>
    <property type="evidence" value="ECO:0007669"/>
    <property type="project" value="InterPro"/>
</dbReference>
<dbReference type="UniPathway" id="UPA00053">
    <property type="reaction ID" value="UER00087"/>
</dbReference>
<keyword evidence="5 8" id="KW-0560">Oxidoreductase</keyword>
<feature type="binding site" evidence="8">
    <location>
        <position position="216"/>
    </location>
    <ligand>
        <name>shikimate</name>
        <dbReference type="ChEBI" id="CHEBI:36208"/>
    </ligand>
</feature>
<comment type="catalytic activity">
    <reaction evidence="7 8">
        <text>shikimate + NADP(+) = 3-dehydroshikimate + NADPH + H(+)</text>
        <dbReference type="Rhea" id="RHEA:17737"/>
        <dbReference type="ChEBI" id="CHEBI:15378"/>
        <dbReference type="ChEBI" id="CHEBI:16630"/>
        <dbReference type="ChEBI" id="CHEBI:36208"/>
        <dbReference type="ChEBI" id="CHEBI:57783"/>
        <dbReference type="ChEBI" id="CHEBI:58349"/>
        <dbReference type="EC" id="1.1.1.25"/>
    </reaction>
</comment>
<feature type="binding site" evidence="8">
    <location>
        <position position="246"/>
    </location>
    <ligand>
        <name>shikimate</name>
        <dbReference type="ChEBI" id="CHEBI:36208"/>
    </ligand>
</feature>
<dbReference type="NCBIfam" id="NF001310">
    <property type="entry name" value="PRK00258.1-2"/>
    <property type="match status" value="1"/>
</dbReference>
<comment type="pathway">
    <text evidence="1 8">Metabolic intermediate biosynthesis; chorismate biosynthesis; chorismate from D-erythrose 4-phosphate and phosphoenolpyruvate: step 4/7.</text>
</comment>
<evidence type="ECO:0000256" key="1">
    <source>
        <dbReference type="ARBA" id="ARBA00004871"/>
    </source>
</evidence>
<dbReference type="GO" id="GO:0019632">
    <property type="term" value="P:shikimate metabolic process"/>
    <property type="evidence" value="ECO:0007669"/>
    <property type="project" value="InterPro"/>
</dbReference>
<dbReference type="Pfam" id="PF08501">
    <property type="entry name" value="Shikimate_dh_N"/>
    <property type="match status" value="1"/>
</dbReference>
<dbReference type="GO" id="GO:0005829">
    <property type="term" value="C:cytosol"/>
    <property type="evidence" value="ECO:0007669"/>
    <property type="project" value="TreeGrafter"/>
</dbReference>
<evidence type="ECO:0000259" key="11">
    <source>
        <dbReference type="Pfam" id="PF18317"/>
    </source>
</evidence>
<dbReference type="GO" id="GO:0008652">
    <property type="term" value="P:amino acid biosynthetic process"/>
    <property type="evidence" value="ECO:0007669"/>
    <property type="project" value="UniProtKB-KW"/>
</dbReference>
<dbReference type="AlphaFoldDB" id="A0A1T4UXV1"/>
<comment type="function">
    <text evidence="8">Involved in the biosynthesis of the chorismate, which leads to the biosynthesis of aromatic amino acids. Catalyzes the reversible NADPH linked reduction of 3-dehydroshikimate (DHSA) to yield shikimate (SA).</text>
</comment>
<evidence type="ECO:0000256" key="5">
    <source>
        <dbReference type="ARBA" id="ARBA00023002"/>
    </source>
</evidence>
<dbReference type="RefSeq" id="WP_078927856.1">
    <property type="nucleotide sequence ID" value="NZ_FUXX01000002.1"/>
</dbReference>
<reference evidence="13" key="1">
    <citation type="submission" date="2017-02" db="EMBL/GenBank/DDBJ databases">
        <authorList>
            <person name="Varghese N."/>
            <person name="Submissions S."/>
        </authorList>
    </citation>
    <scope>NUCLEOTIDE SEQUENCE [LARGE SCALE GENOMIC DNA]</scope>
    <source>
        <strain evidence="13">DSM 3072</strain>
    </source>
</reference>
<dbReference type="InterPro" id="IPR013708">
    <property type="entry name" value="Shikimate_DH-bd_N"/>
</dbReference>
<dbReference type="InterPro" id="IPR022893">
    <property type="entry name" value="Shikimate_DH_fam"/>
</dbReference>
<dbReference type="InterPro" id="IPR046346">
    <property type="entry name" value="Aminoacid_DH-like_N_sf"/>
</dbReference>
<feature type="domain" description="Quinate/shikimate 5-dehydrogenase/glutamyl-tRNA reductase" evidence="9">
    <location>
        <begin position="119"/>
        <end position="192"/>
    </location>
</feature>
<keyword evidence="3 8" id="KW-0028">Amino-acid biosynthesis</keyword>
<evidence type="ECO:0000256" key="4">
    <source>
        <dbReference type="ARBA" id="ARBA00022857"/>
    </source>
</evidence>
<proteinExistence type="inferred from homology"/>
<dbReference type="EC" id="1.1.1.25" evidence="2 8"/>